<dbReference type="InterPro" id="IPR038555">
    <property type="entry name" value="Zincin_1_sf"/>
</dbReference>
<dbReference type="SUPFAM" id="SSF55486">
    <property type="entry name" value="Metalloproteases ('zincins'), catalytic domain"/>
    <property type="match status" value="1"/>
</dbReference>
<dbReference type="RefSeq" id="WP_227016826.1">
    <property type="nucleotide sequence ID" value="NZ_JAGSND010000001.1"/>
</dbReference>
<gene>
    <name evidence="1" type="ORF">KCX82_02340</name>
</gene>
<dbReference type="CDD" id="cd12953">
    <property type="entry name" value="MMP_TTHA0227"/>
    <property type="match status" value="1"/>
</dbReference>
<dbReference type="Proteomes" id="UP000675664">
    <property type="component" value="Unassembled WGS sequence"/>
</dbReference>
<reference evidence="1" key="1">
    <citation type="submission" date="2021-04" db="EMBL/GenBank/DDBJ databases">
        <title>Sinoanaerobacter chloroacetimidivorans sp. nov., an obligate anaerobic bacterium isolated from anaerobic sludge.</title>
        <authorList>
            <person name="Bao Y."/>
        </authorList>
    </citation>
    <scope>NUCLEOTIDE SEQUENCE</scope>
    <source>
        <strain evidence="1">BAD-6</strain>
    </source>
</reference>
<comment type="caution">
    <text evidence="1">The sequence shown here is derived from an EMBL/GenBank/DDBJ whole genome shotgun (WGS) entry which is preliminary data.</text>
</comment>
<evidence type="ECO:0000313" key="1">
    <source>
        <dbReference type="EMBL" id="MBR0596705.1"/>
    </source>
</evidence>
<reference evidence="1" key="2">
    <citation type="submission" date="2021-04" db="EMBL/GenBank/DDBJ databases">
        <authorList>
            <person name="Liu J."/>
        </authorList>
    </citation>
    <scope>NUCLEOTIDE SEQUENCE</scope>
    <source>
        <strain evidence="1">BAD-6</strain>
    </source>
</reference>
<name>A0A8J7W0F6_9FIRM</name>
<dbReference type="EMBL" id="JAGSND010000001">
    <property type="protein sequence ID" value="MBR0596705.1"/>
    <property type="molecule type" value="Genomic_DNA"/>
</dbReference>
<dbReference type="AlphaFoldDB" id="A0A8J7W0F6"/>
<keyword evidence="2" id="KW-1185">Reference proteome</keyword>
<protein>
    <submittedName>
        <fullName evidence="1">Metallopeptidase family protein</fullName>
    </submittedName>
</protein>
<evidence type="ECO:0000313" key="2">
    <source>
        <dbReference type="Proteomes" id="UP000675664"/>
    </source>
</evidence>
<proteinExistence type="predicted"/>
<accession>A0A8J7W0F6</accession>
<dbReference type="Gene3D" id="3.30.2010.20">
    <property type="match status" value="1"/>
</dbReference>
<organism evidence="1 2">
    <name type="scientific">Sinanaerobacter chloroacetimidivorans</name>
    <dbReference type="NCBI Taxonomy" id="2818044"/>
    <lineage>
        <taxon>Bacteria</taxon>
        <taxon>Bacillati</taxon>
        <taxon>Bacillota</taxon>
        <taxon>Clostridia</taxon>
        <taxon>Peptostreptococcales</taxon>
        <taxon>Anaerovoracaceae</taxon>
        <taxon>Sinanaerobacter</taxon>
    </lineage>
</organism>
<sequence>MITIEEVQELLDELAEELPQEFYKELNGGILLLPDTVINPEAKNNDLYIMGQYRYSPGMGRYIVIYFGSFETLYGNLSHERLKSKLREVLRHEFTHHLENLAGEKGLEIKDEEALARYKQAKR</sequence>